<gene>
    <name evidence="5" type="ORF">RJ640_015704</name>
</gene>
<dbReference type="PANTHER" id="PTHR46038:SF13">
    <property type="entry name" value="GLYCOSYLTRANSFERASE"/>
    <property type="match status" value="1"/>
</dbReference>
<dbReference type="GO" id="GO:0071555">
    <property type="term" value="P:cell wall organization"/>
    <property type="evidence" value="ECO:0007669"/>
    <property type="project" value="UniProtKB-KW"/>
</dbReference>
<dbReference type="SUPFAM" id="SSF53448">
    <property type="entry name" value="Nucleotide-diphospho-sugar transferases"/>
    <property type="match status" value="1"/>
</dbReference>
<protein>
    <recommendedName>
        <fullName evidence="2">Glycosyltransferase</fullName>
        <ecNumber evidence="2">2.4.2.-</ecNumber>
    </recommendedName>
</protein>
<dbReference type="EMBL" id="JAVXUO010001905">
    <property type="protein sequence ID" value="KAK2978066.1"/>
    <property type="molecule type" value="Genomic_DNA"/>
</dbReference>
<name>A0AA88R9Z5_9ASTE</name>
<dbReference type="Proteomes" id="UP001187471">
    <property type="component" value="Unassembled WGS sequence"/>
</dbReference>
<dbReference type="InterPro" id="IPR044821">
    <property type="entry name" value="At1g28695/At4g15970-like"/>
</dbReference>
<organism evidence="5 6">
    <name type="scientific">Escallonia rubra</name>
    <dbReference type="NCBI Taxonomy" id="112253"/>
    <lineage>
        <taxon>Eukaryota</taxon>
        <taxon>Viridiplantae</taxon>
        <taxon>Streptophyta</taxon>
        <taxon>Embryophyta</taxon>
        <taxon>Tracheophyta</taxon>
        <taxon>Spermatophyta</taxon>
        <taxon>Magnoliopsida</taxon>
        <taxon>eudicotyledons</taxon>
        <taxon>Gunneridae</taxon>
        <taxon>Pentapetalae</taxon>
        <taxon>asterids</taxon>
        <taxon>campanulids</taxon>
        <taxon>Escalloniales</taxon>
        <taxon>Escalloniaceae</taxon>
        <taxon>Escallonia</taxon>
    </lineage>
</organism>
<evidence type="ECO:0000313" key="5">
    <source>
        <dbReference type="EMBL" id="KAK2978066.1"/>
    </source>
</evidence>
<dbReference type="Pfam" id="PF03407">
    <property type="entry name" value="Nucleotid_trans"/>
    <property type="match status" value="1"/>
</dbReference>
<evidence type="ECO:0000256" key="2">
    <source>
        <dbReference type="RuleBase" id="RU363055"/>
    </source>
</evidence>
<feature type="compositionally biased region" description="Basic and acidic residues" evidence="3">
    <location>
        <begin position="10"/>
        <end position="22"/>
    </location>
</feature>
<evidence type="ECO:0000256" key="1">
    <source>
        <dbReference type="ARBA" id="ARBA00007033"/>
    </source>
</evidence>
<evidence type="ECO:0000256" key="3">
    <source>
        <dbReference type="SAM" id="MobiDB-lite"/>
    </source>
</evidence>
<feature type="domain" description="Nucleotide-diphospho-sugar transferase" evidence="4">
    <location>
        <begin position="135"/>
        <end position="333"/>
    </location>
</feature>
<keyword evidence="2" id="KW-0808">Transferase</keyword>
<keyword evidence="2" id="KW-0472">Membrane</keyword>
<dbReference type="GO" id="GO:0016757">
    <property type="term" value="F:glycosyltransferase activity"/>
    <property type="evidence" value="ECO:0007669"/>
    <property type="project" value="UniProtKB-KW"/>
</dbReference>
<keyword evidence="2" id="KW-0812">Transmembrane</keyword>
<evidence type="ECO:0000259" key="4">
    <source>
        <dbReference type="Pfam" id="PF03407"/>
    </source>
</evidence>
<dbReference type="InterPro" id="IPR005069">
    <property type="entry name" value="Nucl-diP-sugar_transferase"/>
</dbReference>
<feature type="region of interest" description="Disordered" evidence="3">
    <location>
        <begin position="1"/>
        <end position="22"/>
    </location>
</feature>
<reference evidence="5" key="1">
    <citation type="submission" date="2022-12" db="EMBL/GenBank/DDBJ databases">
        <title>Draft genome assemblies for two species of Escallonia (Escalloniales).</title>
        <authorList>
            <person name="Chanderbali A."/>
            <person name="Dervinis C."/>
            <person name="Anghel I."/>
            <person name="Soltis D."/>
            <person name="Soltis P."/>
            <person name="Zapata F."/>
        </authorList>
    </citation>
    <scope>NUCLEOTIDE SEQUENCE</scope>
    <source>
        <strain evidence="5">UCBG92.1500</strain>
        <tissue evidence="5">Leaf</tissue>
    </source>
</reference>
<keyword evidence="6" id="KW-1185">Reference proteome</keyword>
<dbReference type="PANTHER" id="PTHR46038">
    <property type="entry name" value="EXPRESSED PROTEIN-RELATED"/>
    <property type="match status" value="1"/>
</dbReference>
<accession>A0AA88R9Z5</accession>
<sequence>MDSGGGGIKAGDEKSPLETGDGNHHHVHLHNQFFQHPLKMVLLFAAVALSCLVLYHSAYPFEFFPSSYNPSSAAANLSSPVKYKENSDLESVLKKASTADKTVILTTLNEAWAAQNSVFDLFLESFRIGNGTSRFLKHLVVITLDQKAYARCSAIHPHCYTLSTDGIDFSGEAVFMTEDYLKMMWRRIDFLRTVLDLGYNFVFTDADIMWFRDPFQHFYGDADFQIACDYFKGSSSDLNNYPNGGFNYVKSNTRTTHFYRFWYTSREKYPDMHDQDVLNMIKHDPYLTEIGLHIRFLDTQFYGGFCEASRDFNKVCTMHANCCVGLENKIHDLRIMLEDWRKYKSLPPNQKALNLLSWSVPQDCRSSFKSLHAPNKNETQKTKS</sequence>
<comment type="subcellular location">
    <subcellularLocation>
        <location evidence="2">Golgi apparatus membrane</location>
        <topology evidence="2">Single-pass type II membrane protein</topology>
    </subcellularLocation>
</comment>
<keyword evidence="2" id="KW-0328">Glycosyltransferase</keyword>
<comment type="similarity">
    <text evidence="1 2">Belongs to the glycosyltransferase 77 family.</text>
</comment>
<dbReference type="EC" id="2.4.2.-" evidence="2"/>
<keyword evidence="2" id="KW-1133">Transmembrane helix</keyword>
<proteinExistence type="inferred from homology"/>
<keyword evidence="2" id="KW-0961">Cell wall biogenesis/degradation</keyword>
<dbReference type="AlphaFoldDB" id="A0AA88R9Z5"/>
<keyword evidence="2" id="KW-0333">Golgi apparatus</keyword>
<keyword evidence="2" id="KW-0735">Signal-anchor</keyword>
<feature type="transmembrane region" description="Helical" evidence="2">
    <location>
        <begin position="40"/>
        <end position="59"/>
    </location>
</feature>
<evidence type="ECO:0000313" key="6">
    <source>
        <dbReference type="Proteomes" id="UP001187471"/>
    </source>
</evidence>
<comment type="caution">
    <text evidence="5">The sequence shown here is derived from an EMBL/GenBank/DDBJ whole genome shotgun (WGS) entry which is preliminary data.</text>
</comment>
<dbReference type="InterPro" id="IPR029044">
    <property type="entry name" value="Nucleotide-diphossugar_trans"/>
</dbReference>
<dbReference type="GO" id="GO:0000139">
    <property type="term" value="C:Golgi membrane"/>
    <property type="evidence" value="ECO:0007669"/>
    <property type="project" value="UniProtKB-SubCell"/>
</dbReference>